<dbReference type="PANTHER" id="PTHR45749:SF21">
    <property type="entry name" value="DUF4371 DOMAIN-CONTAINING PROTEIN"/>
    <property type="match status" value="1"/>
</dbReference>
<reference evidence="1 2" key="1">
    <citation type="submission" date="2019-08" db="EMBL/GenBank/DDBJ databases">
        <title>Whole genome of Aphis craccivora.</title>
        <authorList>
            <person name="Voronova N.V."/>
            <person name="Shulinski R.S."/>
            <person name="Bandarenka Y.V."/>
            <person name="Zhorov D.G."/>
            <person name="Warner D."/>
        </authorList>
    </citation>
    <scope>NUCLEOTIDE SEQUENCE [LARGE SCALE GENOMIC DNA]</scope>
    <source>
        <strain evidence="1">180601</strain>
        <tissue evidence="1">Whole Body</tissue>
    </source>
</reference>
<feature type="non-terminal residue" evidence="1">
    <location>
        <position position="1"/>
    </location>
</feature>
<dbReference type="EMBL" id="VUJU01013131">
    <property type="protein sequence ID" value="KAF0705824.1"/>
    <property type="molecule type" value="Genomic_DNA"/>
</dbReference>
<accession>A0A6G0VQM9</accession>
<sequence>SFSKLKIIKNYLRNSLSQIKLSGLALIAIENEIVDSLNLENIVDTFAAKKARKKIF</sequence>
<dbReference type="AlphaFoldDB" id="A0A6G0VQM9"/>
<dbReference type="Proteomes" id="UP000478052">
    <property type="component" value="Unassembled WGS sequence"/>
</dbReference>
<comment type="caution">
    <text evidence="1">The sequence shown here is derived from an EMBL/GenBank/DDBJ whole genome shotgun (WGS) entry which is preliminary data.</text>
</comment>
<dbReference type="PANTHER" id="PTHR45749">
    <property type="match status" value="1"/>
</dbReference>
<organism evidence="1 2">
    <name type="scientific">Aphis craccivora</name>
    <name type="common">Cowpea aphid</name>
    <dbReference type="NCBI Taxonomy" id="307492"/>
    <lineage>
        <taxon>Eukaryota</taxon>
        <taxon>Metazoa</taxon>
        <taxon>Ecdysozoa</taxon>
        <taxon>Arthropoda</taxon>
        <taxon>Hexapoda</taxon>
        <taxon>Insecta</taxon>
        <taxon>Pterygota</taxon>
        <taxon>Neoptera</taxon>
        <taxon>Paraneoptera</taxon>
        <taxon>Hemiptera</taxon>
        <taxon>Sternorrhyncha</taxon>
        <taxon>Aphidomorpha</taxon>
        <taxon>Aphidoidea</taxon>
        <taxon>Aphididae</taxon>
        <taxon>Aphidini</taxon>
        <taxon>Aphis</taxon>
        <taxon>Aphis</taxon>
    </lineage>
</organism>
<evidence type="ECO:0000313" key="2">
    <source>
        <dbReference type="Proteomes" id="UP000478052"/>
    </source>
</evidence>
<protein>
    <submittedName>
        <fullName evidence="1">Zinc finger MYM-type protein 1-like</fullName>
    </submittedName>
</protein>
<dbReference type="OrthoDB" id="10054153at2759"/>
<proteinExistence type="predicted"/>
<gene>
    <name evidence="1" type="ORF">FWK35_00035657</name>
</gene>
<evidence type="ECO:0000313" key="1">
    <source>
        <dbReference type="EMBL" id="KAF0705824.1"/>
    </source>
</evidence>
<keyword evidence="2" id="KW-1185">Reference proteome</keyword>
<name>A0A6G0VQM9_APHCR</name>